<dbReference type="InterPro" id="IPR005107">
    <property type="entry name" value="CO_DH_flav_C"/>
</dbReference>
<evidence type="ECO:0000259" key="2">
    <source>
        <dbReference type="PROSITE" id="PS51387"/>
    </source>
</evidence>
<dbReference type="InterPro" id="IPR016169">
    <property type="entry name" value="FAD-bd_PCMH_sub2"/>
</dbReference>
<dbReference type="KEGG" id="ppd:Ppro_1512"/>
<evidence type="ECO:0000313" key="3">
    <source>
        <dbReference type="EMBL" id="ABK99127.1"/>
    </source>
</evidence>
<organism evidence="3 4">
    <name type="scientific">Pelobacter propionicus (strain DSM 2379 / NBRC 103807 / OttBd1)</name>
    <dbReference type="NCBI Taxonomy" id="338966"/>
    <lineage>
        <taxon>Bacteria</taxon>
        <taxon>Pseudomonadati</taxon>
        <taxon>Thermodesulfobacteriota</taxon>
        <taxon>Desulfuromonadia</taxon>
        <taxon>Desulfuromonadales</taxon>
        <taxon>Desulfuromonadaceae</taxon>
        <taxon>Pelobacter</taxon>
    </lineage>
</organism>
<dbReference type="STRING" id="338966.Ppro_1512"/>
<protein>
    <submittedName>
        <fullName evidence="3">Molybdopterin dehydrogenase, FAD-binding protein</fullName>
    </submittedName>
</protein>
<dbReference type="EMBL" id="CP000482">
    <property type="protein sequence ID" value="ABK99127.1"/>
    <property type="molecule type" value="Genomic_DNA"/>
</dbReference>
<dbReference type="SMART" id="SM01092">
    <property type="entry name" value="CO_deh_flav_C"/>
    <property type="match status" value="1"/>
</dbReference>
<dbReference type="InterPro" id="IPR016167">
    <property type="entry name" value="FAD-bd_PCMH_sub1"/>
</dbReference>
<evidence type="ECO:0000256" key="1">
    <source>
        <dbReference type="ARBA" id="ARBA00022827"/>
    </source>
</evidence>
<dbReference type="OrthoDB" id="9783813at2"/>
<dbReference type="PROSITE" id="PS51387">
    <property type="entry name" value="FAD_PCMH"/>
    <property type="match status" value="1"/>
</dbReference>
<dbReference type="GO" id="GO:0016491">
    <property type="term" value="F:oxidoreductase activity"/>
    <property type="evidence" value="ECO:0007669"/>
    <property type="project" value="InterPro"/>
</dbReference>
<dbReference type="RefSeq" id="WP_011735417.1">
    <property type="nucleotide sequence ID" value="NC_008609.1"/>
</dbReference>
<keyword evidence="1" id="KW-0285">Flavoprotein</keyword>
<dbReference type="PANTHER" id="PTHR42659">
    <property type="entry name" value="XANTHINE DEHYDROGENASE SUBUNIT C-RELATED"/>
    <property type="match status" value="1"/>
</dbReference>
<dbReference type="Pfam" id="PF00941">
    <property type="entry name" value="FAD_binding_5"/>
    <property type="match status" value="1"/>
</dbReference>
<dbReference type="Gene3D" id="3.30.43.10">
    <property type="entry name" value="Uridine Diphospho-n-acetylenolpyruvylglucosamine Reductase, domain 2"/>
    <property type="match status" value="1"/>
</dbReference>
<evidence type="ECO:0000313" key="4">
    <source>
        <dbReference type="Proteomes" id="UP000006732"/>
    </source>
</evidence>
<feature type="domain" description="FAD-binding PCMH-type" evidence="2">
    <location>
        <begin position="1"/>
        <end position="173"/>
    </location>
</feature>
<accession>A1AP57</accession>
<dbReference type="InterPro" id="IPR036318">
    <property type="entry name" value="FAD-bd_PCMH-like_sf"/>
</dbReference>
<dbReference type="GO" id="GO:0071949">
    <property type="term" value="F:FAD binding"/>
    <property type="evidence" value="ECO:0007669"/>
    <property type="project" value="InterPro"/>
</dbReference>
<dbReference type="HOGENOM" id="CLU_058050_0_0_7"/>
<dbReference type="SUPFAM" id="SSF56176">
    <property type="entry name" value="FAD-binding/transporter-associated domain-like"/>
    <property type="match status" value="1"/>
</dbReference>
<reference evidence="3 4" key="1">
    <citation type="submission" date="2006-10" db="EMBL/GenBank/DDBJ databases">
        <title>Complete sequence of chromosome of Pelobacter propionicus DSM 2379.</title>
        <authorList>
            <consortium name="US DOE Joint Genome Institute"/>
            <person name="Copeland A."/>
            <person name="Lucas S."/>
            <person name="Lapidus A."/>
            <person name="Barry K."/>
            <person name="Detter J.C."/>
            <person name="Glavina del Rio T."/>
            <person name="Hammon N."/>
            <person name="Israni S."/>
            <person name="Dalin E."/>
            <person name="Tice H."/>
            <person name="Pitluck S."/>
            <person name="Saunders E."/>
            <person name="Brettin T."/>
            <person name="Bruce D."/>
            <person name="Han C."/>
            <person name="Tapia R."/>
            <person name="Schmutz J."/>
            <person name="Larimer F."/>
            <person name="Land M."/>
            <person name="Hauser L."/>
            <person name="Kyrpides N."/>
            <person name="Kim E."/>
            <person name="Lovley D."/>
            <person name="Richardson P."/>
        </authorList>
    </citation>
    <scope>NUCLEOTIDE SEQUENCE [LARGE SCALE GENOMIC DNA]</scope>
    <source>
        <strain evidence="4">DSM 2379 / NBRC 103807 / OttBd1</strain>
    </source>
</reference>
<sequence>MRIVLSPSSLEELFSHLEHFPQAMVMAGGTDLLVRLRQEPVPNQRPLLLLAGLPELQGINDRGTEISIGAATPLARLISHPLALGHAELLVRAARTIGGPAIRNMATLGGNISTASPAGDSLPALQLLGAELELASRHGTRRLSVGDFVAGPGRTQVRHGEVITRILLPREEDFPHQTFQKVGLRSALAVAVVSFAGMFRLSPDGCVQEARFAWGSVAPTVVRLPGLEEKLAGAPLDRDTIRSAAALVREGVSPMDDIRGSADYRRSVAANLLVRFLEGIHA</sequence>
<dbReference type="InterPro" id="IPR036683">
    <property type="entry name" value="CO_DH_flav_C_dom_sf"/>
</dbReference>
<dbReference type="InterPro" id="IPR051312">
    <property type="entry name" value="Diverse_Substr_Oxidored"/>
</dbReference>
<keyword evidence="4" id="KW-1185">Reference proteome</keyword>
<dbReference type="Gene3D" id="3.30.465.10">
    <property type="match status" value="1"/>
</dbReference>
<dbReference type="PANTHER" id="PTHR42659:SF9">
    <property type="entry name" value="XANTHINE DEHYDROGENASE FAD-BINDING SUBUNIT XDHB-RELATED"/>
    <property type="match status" value="1"/>
</dbReference>
<dbReference type="eggNOG" id="COG1319">
    <property type="taxonomic scope" value="Bacteria"/>
</dbReference>
<dbReference type="InterPro" id="IPR002346">
    <property type="entry name" value="Mopterin_DH_FAD-bd"/>
</dbReference>
<dbReference type="InterPro" id="IPR016166">
    <property type="entry name" value="FAD-bd_PCMH"/>
</dbReference>
<dbReference type="SUPFAM" id="SSF55447">
    <property type="entry name" value="CO dehydrogenase flavoprotein C-terminal domain-like"/>
    <property type="match status" value="1"/>
</dbReference>
<keyword evidence="1" id="KW-0274">FAD</keyword>
<dbReference type="Pfam" id="PF03450">
    <property type="entry name" value="CO_deh_flav_C"/>
    <property type="match status" value="1"/>
</dbReference>
<gene>
    <name evidence="3" type="ordered locus">Ppro_1512</name>
</gene>
<dbReference type="Gene3D" id="3.30.390.50">
    <property type="entry name" value="CO dehydrogenase flavoprotein, C-terminal domain"/>
    <property type="match status" value="1"/>
</dbReference>
<dbReference type="AlphaFoldDB" id="A1AP57"/>
<proteinExistence type="predicted"/>
<dbReference type="Proteomes" id="UP000006732">
    <property type="component" value="Chromosome"/>
</dbReference>
<name>A1AP57_PELPD</name>